<protein>
    <submittedName>
        <fullName evidence="1">Transcription factor like</fullName>
    </submittedName>
</protein>
<dbReference type="Proteomes" id="UP001164539">
    <property type="component" value="Chromosome 2"/>
</dbReference>
<sequence length="167" mass="18979">MATQKSSASRAQRNIREKNRRMEMRDLLVKLASLIPPQPSKLSVPEIVYQATSYIVQLQKKKESLKRRRELLGGVHASSSRPRMLPTMNITNLDSTLEVNLVCGLTNRNFMLYEIISVLEDEGAEVINATQLTEGDRVIYIIKSKAVIPRIGFETSRIQEKLLELVL</sequence>
<proteinExistence type="predicted"/>
<gene>
    <name evidence="1" type="ORF">OWV82_003476</name>
</gene>
<comment type="caution">
    <text evidence="1">The sequence shown here is derived from an EMBL/GenBank/DDBJ whole genome shotgun (WGS) entry which is preliminary data.</text>
</comment>
<name>A0ACC1YMU4_MELAZ</name>
<dbReference type="EMBL" id="CM051395">
    <property type="protein sequence ID" value="KAJ4724489.1"/>
    <property type="molecule type" value="Genomic_DNA"/>
</dbReference>
<reference evidence="1 2" key="1">
    <citation type="journal article" date="2023" name="Science">
        <title>Complex scaffold remodeling in plant triterpene biosynthesis.</title>
        <authorList>
            <person name="De La Pena R."/>
            <person name="Hodgson H."/>
            <person name="Liu J.C."/>
            <person name="Stephenson M.J."/>
            <person name="Martin A.C."/>
            <person name="Owen C."/>
            <person name="Harkess A."/>
            <person name="Leebens-Mack J."/>
            <person name="Jimenez L.E."/>
            <person name="Osbourn A."/>
            <person name="Sattely E.S."/>
        </authorList>
    </citation>
    <scope>NUCLEOTIDE SEQUENCE [LARGE SCALE GENOMIC DNA]</scope>
    <source>
        <strain evidence="2">cv. JPN11</strain>
        <tissue evidence="1">Leaf</tissue>
    </source>
</reference>
<accession>A0ACC1YMU4</accession>
<keyword evidence="2" id="KW-1185">Reference proteome</keyword>
<organism evidence="1 2">
    <name type="scientific">Melia azedarach</name>
    <name type="common">Chinaberry tree</name>
    <dbReference type="NCBI Taxonomy" id="155640"/>
    <lineage>
        <taxon>Eukaryota</taxon>
        <taxon>Viridiplantae</taxon>
        <taxon>Streptophyta</taxon>
        <taxon>Embryophyta</taxon>
        <taxon>Tracheophyta</taxon>
        <taxon>Spermatophyta</taxon>
        <taxon>Magnoliopsida</taxon>
        <taxon>eudicotyledons</taxon>
        <taxon>Gunneridae</taxon>
        <taxon>Pentapetalae</taxon>
        <taxon>rosids</taxon>
        <taxon>malvids</taxon>
        <taxon>Sapindales</taxon>
        <taxon>Meliaceae</taxon>
        <taxon>Melia</taxon>
    </lineage>
</organism>
<evidence type="ECO:0000313" key="1">
    <source>
        <dbReference type="EMBL" id="KAJ4724489.1"/>
    </source>
</evidence>
<evidence type="ECO:0000313" key="2">
    <source>
        <dbReference type="Proteomes" id="UP001164539"/>
    </source>
</evidence>